<name>A0ABM5Z8Y3_9BURK</name>
<sequence length="160" mass="18282">MAAPERADYEQFYIRYGECFSTWAAVELQLLSIYMFLLKSPDYGAASAVFYSTTGFNSKLKMVSAVVTASQWINDEDRASWEKICIAVSKASQTRNKIAHNTVYFGRLNDFGERKMFIASPHNPSEGSRLHSHDLSAIQETFVKSRDELFVFWKRLIDGL</sequence>
<reference evidence="1 2" key="1">
    <citation type="submission" date="2015-11" db="EMBL/GenBank/DDBJ databases">
        <title>Exploring the genomic traits of fungus-feeding bacterial genus Collimonas.</title>
        <authorList>
            <person name="Song C."/>
            <person name="Schmidt R."/>
            <person name="de Jager V."/>
            <person name="Krzyzanowska D."/>
            <person name="Jongedijk E."/>
            <person name="Cankar K."/>
            <person name="Beekwilder J."/>
            <person name="van Veen A."/>
            <person name="de Boer W."/>
            <person name="van Veen J.A."/>
            <person name="Garbeva P."/>
        </authorList>
    </citation>
    <scope>NUCLEOTIDE SEQUENCE [LARGE SCALE GENOMIC DNA]</scope>
    <source>
        <strain evidence="1 2">Ter291</strain>
    </source>
</reference>
<proteinExistence type="predicted"/>
<evidence type="ECO:0008006" key="3">
    <source>
        <dbReference type="Google" id="ProtNLM"/>
    </source>
</evidence>
<organism evidence="1 2">
    <name type="scientific">Collimonas pratensis</name>
    <dbReference type="NCBI Taxonomy" id="279113"/>
    <lineage>
        <taxon>Bacteria</taxon>
        <taxon>Pseudomonadati</taxon>
        <taxon>Pseudomonadota</taxon>
        <taxon>Betaproteobacteria</taxon>
        <taxon>Burkholderiales</taxon>
        <taxon>Oxalobacteraceae</taxon>
        <taxon>Collimonas</taxon>
    </lineage>
</organism>
<keyword evidence="2" id="KW-1185">Reference proteome</keyword>
<evidence type="ECO:0000313" key="1">
    <source>
        <dbReference type="EMBL" id="AMP15465.1"/>
    </source>
</evidence>
<evidence type="ECO:0000313" key="2">
    <source>
        <dbReference type="Proteomes" id="UP000074914"/>
    </source>
</evidence>
<dbReference type="EMBL" id="CP013236">
    <property type="protein sequence ID" value="AMP15465.1"/>
    <property type="molecule type" value="Genomic_DNA"/>
</dbReference>
<dbReference type="Proteomes" id="UP000074914">
    <property type="component" value="Chromosome"/>
</dbReference>
<protein>
    <recommendedName>
        <fullName evidence="3">RiboL-PSP-HEPN domain-containing protein</fullName>
    </recommendedName>
</protein>
<accession>A0ABM5Z8Y3</accession>
<gene>
    <name evidence="1" type="ORF">CPter291_3228</name>
</gene>